<evidence type="ECO:0000313" key="14">
    <source>
        <dbReference type="Proteomes" id="UP000077927"/>
    </source>
</evidence>
<evidence type="ECO:0000256" key="3">
    <source>
        <dbReference type="ARBA" id="ARBA00022714"/>
    </source>
</evidence>
<dbReference type="SUPFAM" id="SSF63380">
    <property type="entry name" value="Riboflavin synthase domain-like"/>
    <property type="match status" value="1"/>
</dbReference>
<reference evidence="12 14" key="1">
    <citation type="submission" date="2015-09" db="EMBL/GenBank/DDBJ databases">
        <authorList>
            <person name="Xu Y."/>
            <person name="Nagy A."/>
            <person name="Liu N.T."/>
            <person name="Nou X."/>
        </authorList>
    </citation>
    <scope>NUCLEOTIDE SEQUENCE [LARGE SCALE GENOMIC DNA]</scope>
    <source>
        <strain evidence="12 14">FC1138</strain>
    </source>
</reference>
<dbReference type="Proteomes" id="UP000078572">
    <property type="component" value="Chromosome 2"/>
</dbReference>
<dbReference type="SUPFAM" id="SSF52343">
    <property type="entry name" value="Ferredoxin reductase-like, C-terminal NADP-linked domain"/>
    <property type="match status" value="1"/>
</dbReference>
<evidence type="ECO:0000256" key="7">
    <source>
        <dbReference type="ARBA" id="ARBA00023004"/>
    </source>
</evidence>
<protein>
    <submittedName>
        <fullName evidence="12 13">3-ketosteroid-9-alpha-hydroxylase</fullName>
        <ecNumber evidence="12">1.17.1.-</ecNumber>
    </submittedName>
</protein>
<accession>A0A192A3W9</accession>
<dbReference type="RefSeq" id="WP_021197700.1">
    <property type="nucleotide sequence ID" value="NZ_CP012606.1"/>
</dbReference>
<reference evidence="13" key="3">
    <citation type="submission" date="2016-06" db="EMBL/GenBank/DDBJ databases">
        <authorList>
            <person name="Kjaerup R.B."/>
            <person name="Dalgaard T.S."/>
            <person name="Juul-Madsen H.R."/>
        </authorList>
    </citation>
    <scope>NUCLEOTIDE SEQUENCE [LARGE SCALE GENOMIC DNA]</scope>
    <source>
        <strain evidence="13">ATCC 49129</strain>
    </source>
</reference>
<dbReference type="OrthoDB" id="9796486at2"/>
<dbReference type="PATRIC" id="fig|190721.6.peg.4334"/>
<evidence type="ECO:0000256" key="4">
    <source>
        <dbReference type="ARBA" id="ARBA00022723"/>
    </source>
</evidence>
<gene>
    <name evidence="13" type="ORF">A9Y76_20670</name>
    <name evidence="12" type="ORF">ACS15_4390</name>
</gene>
<organism evidence="13 15">
    <name type="scientific">Ralstonia insidiosa</name>
    <dbReference type="NCBI Taxonomy" id="190721"/>
    <lineage>
        <taxon>Bacteria</taxon>
        <taxon>Pseudomonadati</taxon>
        <taxon>Pseudomonadota</taxon>
        <taxon>Betaproteobacteria</taxon>
        <taxon>Burkholderiales</taxon>
        <taxon>Burkholderiaceae</taxon>
        <taxon>Ralstonia</taxon>
    </lineage>
</organism>
<dbReference type="InterPro" id="IPR039261">
    <property type="entry name" value="FNR_nucleotide-bd"/>
</dbReference>
<evidence type="ECO:0000256" key="8">
    <source>
        <dbReference type="ARBA" id="ARBA00023014"/>
    </source>
</evidence>
<dbReference type="STRING" id="190721.ACS15_4390"/>
<dbReference type="GO" id="GO:0050660">
    <property type="term" value="F:flavin adenine dinucleotide binding"/>
    <property type="evidence" value="ECO:0007669"/>
    <property type="project" value="TreeGrafter"/>
</dbReference>
<dbReference type="InterPro" id="IPR001041">
    <property type="entry name" value="2Fe-2S_ferredoxin-type"/>
</dbReference>
<dbReference type="AlphaFoldDB" id="A0A192A3W9"/>
<dbReference type="Proteomes" id="UP000077927">
    <property type="component" value="Chromosome 2"/>
</dbReference>
<proteinExistence type="predicted"/>
<dbReference type="CDD" id="cd00207">
    <property type="entry name" value="fer2"/>
    <property type="match status" value="1"/>
</dbReference>
<dbReference type="PROSITE" id="PS00197">
    <property type="entry name" value="2FE2S_FER_1"/>
    <property type="match status" value="1"/>
</dbReference>
<dbReference type="PROSITE" id="PS51384">
    <property type="entry name" value="FAD_FR"/>
    <property type="match status" value="1"/>
</dbReference>
<dbReference type="KEGG" id="rin:ACS15_4390"/>
<evidence type="ECO:0000256" key="9">
    <source>
        <dbReference type="ARBA" id="ARBA00034078"/>
    </source>
</evidence>
<dbReference type="Pfam" id="PF00970">
    <property type="entry name" value="FAD_binding_6"/>
    <property type="match status" value="1"/>
</dbReference>
<dbReference type="GO" id="GO:0016491">
    <property type="term" value="F:oxidoreductase activity"/>
    <property type="evidence" value="ECO:0007669"/>
    <property type="project" value="UniProtKB-KW"/>
</dbReference>
<dbReference type="PRINTS" id="PR00371">
    <property type="entry name" value="FPNCR"/>
</dbReference>
<evidence type="ECO:0000256" key="6">
    <source>
        <dbReference type="ARBA" id="ARBA00023002"/>
    </source>
</evidence>
<dbReference type="PRINTS" id="PR00409">
    <property type="entry name" value="PHDIOXRDTASE"/>
</dbReference>
<dbReference type="CDD" id="cd06214">
    <property type="entry name" value="PA_degradation_oxidoreductase_like"/>
    <property type="match status" value="1"/>
</dbReference>
<dbReference type="EC" id="1.17.1.-" evidence="12"/>
<dbReference type="Gene3D" id="2.40.30.10">
    <property type="entry name" value="Translation factors"/>
    <property type="match status" value="1"/>
</dbReference>
<dbReference type="PANTHER" id="PTHR47354:SF8">
    <property type="entry name" value="1,2-PHENYLACETYL-COA EPOXIDASE, SUBUNIT E"/>
    <property type="match status" value="1"/>
</dbReference>
<keyword evidence="2" id="KW-0285">Flavoprotein</keyword>
<dbReference type="SUPFAM" id="SSF54292">
    <property type="entry name" value="2Fe-2S ferredoxin-like"/>
    <property type="match status" value="1"/>
</dbReference>
<dbReference type="InterPro" id="IPR001709">
    <property type="entry name" value="Flavoprot_Pyr_Nucl_cyt_Rdtase"/>
</dbReference>
<keyword evidence="6 12" id="KW-0560">Oxidoreductase</keyword>
<dbReference type="InterPro" id="IPR012675">
    <property type="entry name" value="Beta-grasp_dom_sf"/>
</dbReference>
<evidence type="ECO:0000259" key="10">
    <source>
        <dbReference type="PROSITE" id="PS51085"/>
    </source>
</evidence>
<sequence>MVLPQFHRLQIAEVVAETDDARSLVFDLPESLRDVFAYRPGQFLTLRVPVNGAAQQRCYSLSSTPEVDDALRVTIKRVRSGQVSNWICDHLGAGDTIEVMPPAGVFTPRALHGDFLLLAGGSGITPVLSIAKAALRHGRGNITLVYANRDENAIIFRDALRELAAQHPGRLRVIHWLDSVLGPPSSRQLEELVRPWSLADCFICGPAPFMDCAQAALQALGVPPGNIHLERFGAAPAQPPAEAPRASTAAPEAEALAPCGPVPMTVELDGTAHRVTAQAGETVLDALLRADIAAPNSCRTGLCGACMCRVEGGSVRLGENHVLDAADLEAGWTLACQAVPVGDEVHLKFPD</sequence>
<evidence type="ECO:0000256" key="2">
    <source>
        <dbReference type="ARBA" id="ARBA00022630"/>
    </source>
</evidence>
<dbReference type="InterPro" id="IPR008333">
    <property type="entry name" value="Cbr1-like_FAD-bd_dom"/>
</dbReference>
<dbReference type="Pfam" id="PF00175">
    <property type="entry name" value="NAD_binding_1"/>
    <property type="match status" value="1"/>
</dbReference>
<keyword evidence="15" id="KW-1185">Reference proteome</keyword>
<keyword evidence="4" id="KW-0479">Metal-binding</keyword>
<dbReference type="InterPro" id="IPR036010">
    <property type="entry name" value="2Fe-2S_ferredoxin-like_sf"/>
</dbReference>
<dbReference type="InterPro" id="IPR017938">
    <property type="entry name" value="Riboflavin_synthase-like_b-brl"/>
</dbReference>
<feature type="domain" description="FAD-binding FR-type" evidence="11">
    <location>
        <begin position="4"/>
        <end position="109"/>
    </location>
</feature>
<keyword evidence="5" id="KW-0274">FAD</keyword>
<dbReference type="GO" id="GO:0046872">
    <property type="term" value="F:metal ion binding"/>
    <property type="evidence" value="ECO:0007669"/>
    <property type="project" value="UniProtKB-KW"/>
</dbReference>
<dbReference type="InterPro" id="IPR017927">
    <property type="entry name" value="FAD-bd_FR_type"/>
</dbReference>
<dbReference type="InterPro" id="IPR050415">
    <property type="entry name" value="MRET"/>
</dbReference>
<dbReference type="PANTHER" id="PTHR47354">
    <property type="entry name" value="NADH OXIDOREDUCTASE HCR"/>
    <property type="match status" value="1"/>
</dbReference>
<dbReference type="GeneID" id="61528452"/>
<keyword evidence="7" id="KW-0408">Iron</keyword>
<reference evidence="15" key="2">
    <citation type="submission" date="2016-06" db="EMBL/GenBank/DDBJ databases">
        <authorList>
            <person name="Xu Y."/>
            <person name="Nagy A."/>
            <person name="Yan X."/>
            <person name="Kim S.W."/>
            <person name="Haley B."/>
            <person name="Liu N.T."/>
            <person name="Nou X."/>
        </authorList>
    </citation>
    <scope>NUCLEOTIDE SEQUENCE [LARGE SCALE GENOMIC DNA]</scope>
    <source>
        <strain evidence="15">ATCC 49129</strain>
    </source>
</reference>
<feature type="domain" description="2Fe-2S ferredoxin-type" evidence="10">
    <location>
        <begin position="262"/>
        <end position="351"/>
    </location>
</feature>
<evidence type="ECO:0000313" key="13">
    <source>
        <dbReference type="EMBL" id="ANJ74961.1"/>
    </source>
</evidence>
<dbReference type="PROSITE" id="PS51085">
    <property type="entry name" value="2FE2S_FER_2"/>
    <property type="match status" value="1"/>
</dbReference>
<comment type="cofactor">
    <cofactor evidence="9">
        <name>[2Fe-2S] cluster</name>
        <dbReference type="ChEBI" id="CHEBI:190135"/>
    </cofactor>
</comment>
<dbReference type="InterPro" id="IPR006058">
    <property type="entry name" value="2Fe2S_fd_BS"/>
</dbReference>
<dbReference type="EMBL" id="CP012606">
    <property type="protein sequence ID" value="ANH75969.1"/>
    <property type="molecule type" value="Genomic_DNA"/>
</dbReference>
<comment type="cofactor">
    <cofactor evidence="1">
        <name>FAD</name>
        <dbReference type="ChEBI" id="CHEBI:57692"/>
    </cofactor>
</comment>
<evidence type="ECO:0000256" key="5">
    <source>
        <dbReference type="ARBA" id="ARBA00022827"/>
    </source>
</evidence>
<dbReference type="EMBL" id="CP016023">
    <property type="protein sequence ID" value="ANJ74961.1"/>
    <property type="molecule type" value="Genomic_DNA"/>
</dbReference>
<evidence type="ECO:0000259" key="11">
    <source>
        <dbReference type="PROSITE" id="PS51384"/>
    </source>
</evidence>
<keyword evidence="8" id="KW-0411">Iron-sulfur</keyword>
<dbReference type="Gene3D" id="3.40.50.80">
    <property type="entry name" value="Nucleotide-binding domain of ferredoxin-NADP reductase (FNR) module"/>
    <property type="match status" value="1"/>
</dbReference>
<dbReference type="Gene3D" id="3.10.20.30">
    <property type="match status" value="1"/>
</dbReference>
<keyword evidence="3" id="KW-0001">2Fe-2S</keyword>
<dbReference type="Pfam" id="PF00111">
    <property type="entry name" value="Fer2"/>
    <property type="match status" value="1"/>
</dbReference>
<dbReference type="GO" id="GO:0051537">
    <property type="term" value="F:2 iron, 2 sulfur cluster binding"/>
    <property type="evidence" value="ECO:0007669"/>
    <property type="project" value="UniProtKB-KW"/>
</dbReference>
<dbReference type="InterPro" id="IPR001433">
    <property type="entry name" value="OxRdtase_FAD/NAD-bd"/>
</dbReference>
<evidence type="ECO:0000313" key="15">
    <source>
        <dbReference type="Proteomes" id="UP000078572"/>
    </source>
</evidence>
<evidence type="ECO:0000256" key="1">
    <source>
        <dbReference type="ARBA" id="ARBA00001974"/>
    </source>
</evidence>
<evidence type="ECO:0000313" key="12">
    <source>
        <dbReference type="EMBL" id="ANH75969.1"/>
    </source>
</evidence>
<name>A0A192A3W9_9RALS</name>